<keyword evidence="7" id="KW-0479">Metal-binding</keyword>
<dbReference type="Gene3D" id="3.40.50.150">
    <property type="entry name" value="Vaccinia Virus protein VP39"/>
    <property type="match status" value="2"/>
</dbReference>
<dbReference type="GO" id="GO:0008270">
    <property type="term" value="F:zinc ion binding"/>
    <property type="evidence" value="ECO:0007669"/>
    <property type="project" value="UniProtKB-KW"/>
</dbReference>
<dbReference type="InterPro" id="IPR000313">
    <property type="entry name" value="PWWP_dom"/>
</dbReference>
<keyword evidence="5 11" id="KW-0808">Transferase</keyword>
<feature type="compositionally biased region" description="Polar residues" evidence="12">
    <location>
        <begin position="1001"/>
        <end position="1015"/>
    </location>
</feature>
<dbReference type="InterPro" id="IPR018117">
    <property type="entry name" value="C5_DNA_meth_AS"/>
</dbReference>
<evidence type="ECO:0000313" key="15">
    <source>
        <dbReference type="EMBL" id="RLU23770.1"/>
    </source>
</evidence>
<dbReference type="SUPFAM" id="SSF63748">
    <property type="entry name" value="Tudor/PWWP/MBT"/>
    <property type="match status" value="2"/>
</dbReference>
<dbReference type="SUPFAM" id="SSF57903">
    <property type="entry name" value="FYVE/PHD zinc finger"/>
    <property type="match status" value="1"/>
</dbReference>
<evidence type="ECO:0000259" key="13">
    <source>
        <dbReference type="PROSITE" id="PS50812"/>
    </source>
</evidence>
<name>A0A3L8DTJ4_OOCBI</name>
<keyword evidence="9" id="KW-0862">Zinc</keyword>
<dbReference type="Pfam" id="PF00855">
    <property type="entry name" value="PWWP"/>
    <property type="match status" value="2"/>
</dbReference>
<feature type="region of interest" description="Disordered" evidence="12">
    <location>
        <begin position="358"/>
        <end position="508"/>
    </location>
</feature>
<evidence type="ECO:0000256" key="12">
    <source>
        <dbReference type="SAM" id="MobiDB-lite"/>
    </source>
</evidence>
<proteinExistence type="inferred from homology"/>
<feature type="compositionally biased region" description="Basic residues" evidence="12">
    <location>
        <begin position="436"/>
        <end position="446"/>
    </location>
</feature>
<feature type="domain" description="PWWP" evidence="13">
    <location>
        <begin position="1049"/>
        <end position="1107"/>
    </location>
</feature>
<evidence type="ECO:0000256" key="10">
    <source>
        <dbReference type="ARBA" id="ARBA00023242"/>
    </source>
</evidence>
<dbReference type="PANTHER" id="PTHR23068:SF25">
    <property type="entry name" value="DNA (CYTOSINE-5)-METHYLTRANSFERASE DRM2"/>
    <property type="match status" value="1"/>
</dbReference>
<dbReference type="InterPro" id="IPR049554">
    <property type="entry name" value="DNMT3_ADD_PHD"/>
</dbReference>
<organism evidence="15">
    <name type="scientific">Ooceraea biroi</name>
    <name type="common">Clonal raider ant</name>
    <name type="synonym">Cerapachys biroi</name>
    <dbReference type="NCBI Taxonomy" id="2015173"/>
    <lineage>
        <taxon>Eukaryota</taxon>
        <taxon>Metazoa</taxon>
        <taxon>Ecdysozoa</taxon>
        <taxon>Arthropoda</taxon>
        <taxon>Hexapoda</taxon>
        <taxon>Insecta</taxon>
        <taxon>Pterygota</taxon>
        <taxon>Neoptera</taxon>
        <taxon>Endopterygota</taxon>
        <taxon>Hymenoptera</taxon>
        <taxon>Apocrita</taxon>
        <taxon>Aculeata</taxon>
        <taxon>Formicoidea</taxon>
        <taxon>Formicidae</taxon>
        <taxon>Dorylinae</taxon>
        <taxon>Ooceraea</taxon>
    </lineage>
</organism>
<comment type="similarity">
    <text evidence="11">Belongs to the class I-like SAM-binding methyltransferase superfamily. C5-methyltransferase family.</text>
</comment>
<feature type="compositionally biased region" description="Basic and acidic residues" evidence="12">
    <location>
        <begin position="555"/>
        <end position="585"/>
    </location>
</feature>
<keyword evidence="6 11" id="KW-0949">S-adenosyl-L-methionine</keyword>
<feature type="compositionally biased region" description="Basic and acidic residues" evidence="12">
    <location>
        <begin position="335"/>
        <end position="344"/>
    </location>
</feature>
<protein>
    <recommendedName>
        <fullName evidence="2">DNA (cytosine-5-)-methyltransferase</fullName>
        <ecNumber evidence="2">2.1.1.37</ecNumber>
    </recommendedName>
</protein>
<evidence type="ECO:0000256" key="6">
    <source>
        <dbReference type="ARBA" id="ARBA00022691"/>
    </source>
</evidence>
<keyword evidence="8" id="KW-0863">Zinc-finger</keyword>
<feature type="region of interest" description="Disordered" evidence="12">
    <location>
        <begin position="534"/>
        <end position="616"/>
    </location>
</feature>
<dbReference type="Gene3D" id="3.30.40.10">
    <property type="entry name" value="Zinc/RING finger domain, C3HC4 (zinc finger)"/>
    <property type="match status" value="1"/>
</dbReference>
<feature type="compositionally biased region" description="Low complexity" evidence="12">
    <location>
        <begin position="458"/>
        <end position="469"/>
    </location>
</feature>
<evidence type="ECO:0000256" key="7">
    <source>
        <dbReference type="ARBA" id="ARBA00022723"/>
    </source>
</evidence>
<feature type="region of interest" description="Disordered" evidence="12">
    <location>
        <begin position="196"/>
        <end position="255"/>
    </location>
</feature>
<evidence type="ECO:0000256" key="1">
    <source>
        <dbReference type="ARBA" id="ARBA00004123"/>
    </source>
</evidence>
<feature type="region of interest" description="Disordered" evidence="12">
    <location>
        <begin position="1001"/>
        <end position="1021"/>
    </location>
</feature>
<sequence>MPLGTSAVESSWQYWRFPRRVYAWPRCVSDRPLKKSFRSSVAMERMAINKSYEDDYGNPMAWTSAPTEMSDAWLQNSDPPNEANFPEQRPATAQQQKHQNLDRHKSGPRKKSTKDPKKIASVWSVECAMQLGLLPESSLKNITIVNTLDFDSMRNDRSAESFVDLETSDHETVLETRLSKFTNRLNATWPLIIPVSDPSSRPIRKRSRRKKRWTITRRRKPRNSVDEELNDATADSTIKRSASSPLRRKPKRGNLGVSTDAWERLSDDNFSSTQLHARSRDHDEDDDEDRELSKDYGLAGREKVRRATSTRNATREITQPDYSESEYSRSYTSSRQKEESRELSEYPEYFMNVLRIDNNTGEDDSDTSKDTKPDCDTSVDDARGRRSAKLSERAPRAINVRRNERTLAVDNRVLSKRRNRHSSMDKKPARNLQNRSIRRRRRRRRRANEWKKEDSATDSNYNSNSQDDSSACRSDGRKGDARGTARNGRKPCDLCNTRRHSGNLTNNACTCKRNLRNTASAIMRDIQEQIRDTEVTRDAENAGNAIPDISVDDPSQEHSKEKLDRDDVSVMRGDEEDNDNRRDNVEDLLFQESRPSSKNVEPKIQSPNFTVNSGKRRKKRLNRWMSSINCDLVDRTQTTYHSTFHECDLESSTTSSLKINMTENWKPEDGDNAGMIHSSFRSSLSEGCSDEHDSALLLARKIISDDLSKDEKTDDENKTMGSSCYKYEDKCDETLNSQQTEQGRSRDNFIYNSSSEDEDTKEDTEFENQYDNHLMKDIVTYRNKNKVTRRSSVDQNLVKDERDDTKVRTEKGMRKTEIRSRTHLVHRNASGKDNNLEDDSDKKEYVPQRITRALIKQKKDKGNHVGKLVWGYCSGWWPALIVDAAHVGMVPTSGKLWVYWIGESQISLLNEKTQIQPFSRNLEHRLAQPRKNIQSRAIDATIQILRQYFDCTLTKPYYFWIQRNISDMETLDDLTFYPYPKNIQERLDVLKEKNAKVTEKFISSQRSSPETTPPRQSAAKKQIADKLKNINTSWKQIEDERLPLQHQKPGVIAWAKIAGHSWWPAMIIDYRDCCLKEPSFGCQWIMWYGDYKVSEVRHLEFLKFHKGIDKMKDYIQNTSKQSFLEGVLQASKDYCSRLGCKTDNWTLTNVIEYFSNMNNIHVPYNQLQVSESNKIYDKYSDEIIKKINEFRSKPTVDDERKSDIKESDALRSVISGESTMEKLCLKCLKFSKSKMEQHPFFVGSLCKECSNEFKPCMFVFGNDGKCFYCTICASMGTVIICDREDCPRVYCTACLKYLICPKTYDDMLLEDPWECFLCRDESRQPANMLLQPRPDWKSKVTIMFRTCNSTSDNVDLKSYQKKKRPIRVLSLFDGLSTGLLVLLKLGLDVEVYYASEIDDDALMVSSAHFGDRITYLGDVRGITKEKIQEIAPIDLLIGGSPCNDLSLVNPARMGLHNPKGTGILFFDYCRIKKLLNKANKGRHLFWLFENVASMPTEYRLEINKHLGQEPDVIDSADFSPQHRLRLYWHNLPLNPYMPLFQKQQDVQDILTPHCNRYALVKKIRTVTTRTNSLRQGSRAELKPIMMRGECDTLWITELEEVFGFPRHYTDVRNLSATNRQKLIGRSWSVQTLTAILQPLCSYFKCNENETS</sequence>
<dbReference type="SUPFAM" id="SSF53335">
    <property type="entry name" value="S-adenosyl-L-methionine-dependent methyltransferases"/>
    <property type="match status" value="1"/>
</dbReference>
<dbReference type="CDD" id="cd05835">
    <property type="entry name" value="PWWP_DNMT3"/>
    <property type="match status" value="1"/>
</dbReference>
<dbReference type="PANTHER" id="PTHR23068">
    <property type="entry name" value="DNA CYTOSINE-5- -METHYLTRANSFERASE 3-RELATED"/>
    <property type="match status" value="1"/>
</dbReference>
<keyword evidence="3" id="KW-0678">Repressor</keyword>
<dbReference type="Pfam" id="PF17980">
    <property type="entry name" value="ADD_DNMT3"/>
    <property type="match status" value="1"/>
</dbReference>
<dbReference type="InterPro" id="IPR011011">
    <property type="entry name" value="Znf_FYVE_PHD"/>
</dbReference>
<feature type="domain" description="PHD-type" evidence="14">
    <location>
        <begin position="1212"/>
        <end position="1349"/>
    </location>
</feature>
<dbReference type="GO" id="GO:0032259">
    <property type="term" value="P:methylation"/>
    <property type="evidence" value="ECO:0007669"/>
    <property type="project" value="UniProtKB-KW"/>
</dbReference>
<feature type="compositionally biased region" description="Basic residues" evidence="12">
    <location>
        <begin position="202"/>
        <end position="222"/>
    </location>
</feature>
<dbReference type="InterPro" id="IPR050390">
    <property type="entry name" value="C5-Methyltransferase"/>
</dbReference>
<feature type="compositionally biased region" description="Polar residues" evidence="12">
    <location>
        <begin position="233"/>
        <end position="244"/>
    </location>
</feature>
<feature type="region of interest" description="Disordered" evidence="12">
    <location>
        <begin position="71"/>
        <end position="118"/>
    </location>
</feature>
<evidence type="ECO:0000256" key="4">
    <source>
        <dbReference type="ARBA" id="ARBA00022603"/>
    </source>
</evidence>
<dbReference type="PROSITE" id="PS00094">
    <property type="entry name" value="C5_MTASE_1"/>
    <property type="match status" value="1"/>
</dbReference>
<dbReference type="EMBL" id="QOIP01000004">
    <property type="protein sequence ID" value="RLU23770.1"/>
    <property type="molecule type" value="Genomic_DNA"/>
</dbReference>
<feature type="region of interest" description="Disordered" evidence="12">
    <location>
        <begin position="735"/>
        <end position="762"/>
    </location>
</feature>
<dbReference type="InterPro" id="IPR013083">
    <property type="entry name" value="Znf_RING/FYVE/PHD"/>
</dbReference>
<dbReference type="OrthoDB" id="641149at2759"/>
<evidence type="ECO:0000256" key="5">
    <source>
        <dbReference type="ARBA" id="ARBA00022679"/>
    </source>
</evidence>
<keyword evidence="10" id="KW-0539">Nucleus</keyword>
<gene>
    <name evidence="15" type="ORF">DMN91_003978</name>
</gene>
<feature type="compositionally biased region" description="Polar residues" evidence="12">
    <location>
        <begin position="309"/>
        <end position="321"/>
    </location>
</feature>
<reference evidence="15" key="2">
    <citation type="submission" date="2018-07" db="EMBL/GenBank/DDBJ databases">
        <authorList>
            <person name="Mckenzie S.K."/>
            <person name="Kronauer D.J.C."/>
        </authorList>
    </citation>
    <scope>NUCLEOTIDE SEQUENCE</scope>
    <source>
        <strain evidence="15">Clonal line C1</strain>
    </source>
</reference>
<dbReference type="GO" id="GO:0005634">
    <property type="term" value="C:nucleus"/>
    <property type="evidence" value="ECO:0007669"/>
    <property type="project" value="UniProtKB-SubCell"/>
</dbReference>
<dbReference type="GO" id="GO:0010468">
    <property type="term" value="P:regulation of gene expression"/>
    <property type="evidence" value="ECO:0007669"/>
    <property type="project" value="UniProtKB-ARBA"/>
</dbReference>
<evidence type="ECO:0000256" key="2">
    <source>
        <dbReference type="ARBA" id="ARBA00011975"/>
    </source>
</evidence>
<evidence type="ECO:0000259" key="14">
    <source>
        <dbReference type="PROSITE" id="PS51533"/>
    </source>
</evidence>
<dbReference type="CDD" id="cd11725">
    <property type="entry name" value="ADDz_Dnmt3"/>
    <property type="match status" value="1"/>
</dbReference>
<dbReference type="GO" id="GO:0003886">
    <property type="term" value="F:DNA (cytosine-5-)-methyltransferase activity"/>
    <property type="evidence" value="ECO:0007669"/>
    <property type="project" value="UniProtKB-EC"/>
</dbReference>
<dbReference type="PROSITE" id="PS51679">
    <property type="entry name" value="SAM_MT_C5"/>
    <property type="match status" value="1"/>
</dbReference>
<dbReference type="InterPro" id="IPR025766">
    <property type="entry name" value="ADD"/>
</dbReference>
<dbReference type="PROSITE" id="PS51533">
    <property type="entry name" value="ADD"/>
    <property type="match status" value="1"/>
</dbReference>
<evidence type="ECO:0000256" key="11">
    <source>
        <dbReference type="PROSITE-ProRule" id="PRU01016"/>
    </source>
</evidence>
<dbReference type="Proteomes" id="UP000279307">
    <property type="component" value="Chromosome 4"/>
</dbReference>
<feature type="compositionally biased region" description="Basic and acidic residues" evidence="12">
    <location>
        <begin position="474"/>
        <end position="483"/>
    </location>
</feature>
<dbReference type="PROSITE" id="PS50812">
    <property type="entry name" value="PWWP"/>
    <property type="match status" value="1"/>
</dbReference>
<comment type="subcellular location">
    <subcellularLocation>
        <location evidence="1">Nucleus</location>
    </subcellularLocation>
</comment>
<dbReference type="InterPro" id="IPR001525">
    <property type="entry name" value="C5_MeTfrase"/>
</dbReference>
<dbReference type="Gene3D" id="2.30.30.140">
    <property type="match status" value="2"/>
</dbReference>
<evidence type="ECO:0000256" key="8">
    <source>
        <dbReference type="ARBA" id="ARBA00022771"/>
    </source>
</evidence>
<accession>A0A3L8DTJ4</accession>
<comment type="caution">
    <text evidence="15">The sequence shown here is derived from an EMBL/GenBank/DDBJ whole genome shotgun (WGS) entry which is preliminary data.</text>
</comment>
<feature type="compositionally biased region" description="Basic and acidic residues" evidence="12">
    <location>
        <begin position="366"/>
        <end position="407"/>
    </location>
</feature>
<feature type="region of interest" description="Disordered" evidence="12">
    <location>
        <begin position="272"/>
        <end position="346"/>
    </location>
</feature>
<dbReference type="Pfam" id="PF21255">
    <property type="entry name" value="DNMT3_ADD_GATA1-like"/>
    <property type="match status" value="1"/>
</dbReference>
<dbReference type="InterPro" id="IPR040552">
    <property type="entry name" value="DNMT3_ADD_GATA1-like"/>
</dbReference>
<evidence type="ECO:0000256" key="9">
    <source>
        <dbReference type="ARBA" id="ARBA00022833"/>
    </source>
</evidence>
<feature type="compositionally biased region" description="Polar residues" evidence="12">
    <location>
        <begin position="593"/>
        <end position="613"/>
    </location>
</feature>
<dbReference type="EC" id="2.1.1.37" evidence="2"/>
<dbReference type="InterPro" id="IPR029063">
    <property type="entry name" value="SAM-dependent_MTases_sf"/>
</dbReference>
<feature type="active site" evidence="11">
    <location>
        <position position="1442"/>
    </location>
</feature>
<reference evidence="15" key="1">
    <citation type="journal article" date="2018" name="Genome Res.">
        <title>The genomic architecture and molecular evolution of ant odorant receptors.</title>
        <authorList>
            <person name="McKenzie S.K."/>
            <person name="Kronauer D.J.C."/>
        </authorList>
    </citation>
    <scope>NUCLEOTIDE SEQUENCE [LARGE SCALE GENOMIC DNA]</scope>
    <source>
        <strain evidence="15">Clonal line C1</strain>
    </source>
</reference>
<keyword evidence="4 11" id="KW-0489">Methyltransferase</keyword>
<evidence type="ECO:0000256" key="3">
    <source>
        <dbReference type="ARBA" id="ARBA00022491"/>
    </source>
</evidence>
<dbReference type="Pfam" id="PF00145">
    <property type="entry name" value="DNA_methylase"/>
    <property type="match status" value="1"/>
</dbReference>